<dbReference type="CDD" id="cd07516">
    <property type="entry name" value="HAD_Pase"/>
    <property type="match status" value="1"/>
</dbReference>
<dbReference type="PANTHER" id="PTHR10000">
    <property type="entry name" value="PHOSPHOSERINE PHOSPHATASE"/>
    <property type="match status" value="1"/>
</dbReference>
<dbReference type="SUPFAM" id="SSF56784">
    <property type="entry name" value="HAD-like"/>
    <property type="match status" value="1"/>
</dbReference>
<dbReference type="SFLD" id="SFLDG01140">
    <property type="entry name" value="C2.B:_Phosphomannomutase_and_P"/>
    <property type="match status" value="1"/>
</dbReference>
<keyword evidence="2" id="KW-1185">Reference proteome</keyword>
<dbReference type="Pfam" id="PF08282">
    <property type="entry name" value="Hydrolase_3"/>
    <property type="match status" value="1"/>
</dbReference>
<protein>
    <submittedName>
        <fullName evidence="1">5-amino-6-(5-phospho-D-ribitylamino)uracil phosphatase YcsE</fullName>
    </submittedName>
</protein>
<dbReference type="GO" id="GO:0005829">
    <property type="term" value="C:cytosol"/>
    <property type="evidence" value="ECO:0007669"/>
    <property type="project" value="TreeGrafter"/>
</dbReference>
<dbReference type="PROSITE" id="PS01229">
    <property type="entry name" value="COF_2"/>
    <property type="match status" value="1"/>
</dbReference>
<dbReference type="PANTHER" id="PTHR10000:SF55">
    <property type="entry name" value="5-AMINO-6-(5-PHOSPHO-D-RIBITYLAMINO)URACIL PHOSPHATASE YCSE"/>
    <property type="match status" value="1"/>
</dbReference>
<proteinExistence type="predicted"/>
<dbReference type="Gene3D" id="3.30.1240.10">
    <property type="match status" value="1"/>
</dbReference>
<dbReference type="AlphaFoldDB" id="A0A916VH69"/>
<gene>
    <name evidence="1" type="primary">ycsE</name>
    <name evidence="1" type="ORF">PRECH8_26020</name>
</gene>
<dbReference type="Gene3D" id="3.40.50.1000">
    <property type="entry name" value="HAD superfamily/HAD-like"/>
    <property type="match status" value="1"/>
</dbReference>
<dbReference type="InterPro" id="IPR006379">
    <property type="entry name" value="HAD-SF_hydro_IIB"/>
</dbReference>
<dbReference type="EMBL" id="BMAQ01000041">
    <property type="protein sequence ID" value="GFR39306.1"/>
    <property type="molecule type" value="Genomic_DNA"/>
</dbReference>
<reference evidence="1" key="1">
    <citation type="submission" date="2020-08" db="EMBL/GenBank/DDBJ databases">
        <authorList>
            <person name="Uke A."/>
            <person name="Chhe C."/>
            <person name="Baramee S."/>
            <person name="Kosugi A."/>
        </authorList>
    </citation>
    <scope>NUCLEOTIDE SEQUENCE</scope>
    <source>
        <strain evidence="1">DA-C8</strain>
    </source>
</reference>
<dbReference type="GO" id="GO:0016791">
    <property type="term" value="F:phosphatase activity"/>
    <property type="evidence" value="ECO:0007669"/>
    <property type="project" value="TreeGrafter"/>
</dbReference>
<dbReference type="RefSeq" id="WP_200967506.1">
    <property type="nucleotide sequence ID" value="NZ_BMAQ01000041.1"/>
</dbReference>
<evidence type="ECO:0000313" key="2">
    <source>
        <dbReference type="Proteomes" id="UP000654993"/>
    </source>
</evidence>
<dbReference type="NCBIfam" id="TIGR01484">
    <property type="entry name" value="HAD-SF-IIB"/>
    <property type="match status" value="1"/>
</dbReference>
<dbReference type="InterPro" id="IPR036412">
    <property type="entry name" value="HAD-like_sf"/>
</dbReference>
<dbReference type="SFLD" id="SFLDG01144">
    <property type="entry name" value="C2.B.4:_PGP_Like"/>
    <property type="match status" value="1"/>
</dbReference>
<dbReference type="PRINTS" id="PR00119">
    <property type="entry name" value="CATATPASE"/>
</dbReference>
<dbReference type="InterPro" id="IPR023214">
    <property type="entry name" value="HAD_sf"/>
</dbReference>
<evidence type="ECO:0000313" key="1">
    <source>
        <dbReference type="EMBL" id="GFR39306.1"/>
    </source>
</evidence>
<sequence length="245" mass="27630">MTRYKMIALDMDGTLLNEQSQISAANLQVIRECSQLGVTVCLSTGRGIYNVSPYIDEIQIELPIVAANGSEVWEHREKLITRITMDADLVEELRNWALQHDVWYWGSTTEQVFNKDTWSEDPYAEQWLKFGVYTENVELLTELRQRAEDMGRFEITNSHPYNLEFNPRGVNKAAGLAILCERLGYEMSQIIAVGDSLNDLAMIREAGLGIAMGNAQDEVKEAADMVTLSNNEDGVAHILRQVVLS</sequence>
<dbReference type="Proteomes" id="UP000654993">
    <property type="component" value="Unassembled WGS sequence"/>
</dbReference>
<accession>A0A916VH69</accession>
<organism evidence="1 2">
    <name type="scientific">Insulibacter thermoxylanivorax</name>
    <dbReference type="NCBI Taxonomy" id="2749268"/>
    <lineage>
        <taxon>Bacteria</taxon>
        <taxon>Bacillati</taxon>
        <taxon>Bacillota</taxon>
        <taxon>Bacilli</taxon>
        <taxon>Bacillales</taxon>
        <taxon>Paenibacillaceae</taxon>
        <taxon>Insulibacter</taxon>
    </lineage>
</organism>
<dbReference type="SFLD" id="SFLDS00003">
    <property type="entry name" value="Haloacid_Dehalogenase"/>
    <property type="match status" value="1"/>
</dbReference>
<dbReference type="GO" id="GO:0000287">
    <property type="term" value="F:magnesium ion binding"/>
    <property type="evidence" value="ECO:0007669"/>
    <property type="project" value="TreeGrafter"/>
</dbReference>
<reference evidence="1" key="2">
    <citation type="journal article" date="2021" name="Data Brief">
        <title>Draft genome sequence data of the facultative, thermophilic, xylanolytic bacterium Paenibacillus sp. strain DA-C8.</title>
        <authorList>
            <person name="Chhe C."/>
            <person name="Uke A."/>
            <person name="Baramee S."/>
            <person name="Ungkulpasvich U."/>
            <person name="Tachaapaikoon C."/>
            <person name="Pason P."/>
            <person name="Waeonukul R."/>
            <person name="Ratanakhanokchai K."/>
            <person name="Kosugi A."/>
        </authorList>
    </citation>
    <scope>NUCLEOTIDE SEQUENCE</scope>
    <source>
        <strain evidence="1">DA-C8</strain>
    </source>
</reference>
<name>A0A916VH69_9BACL</name>
<comment type="caution">
    <text evidence="1">The sequence shown here is derived from an EMBL/GenBank/DDBJ whole genome shotgun (WGS) entry which is preliminary data.</text>
</comment>